<evidence type="ECO:0000313" key="1">
    <source>
        <dbReference type="EMBL" id="MFC4654256.1"/>
    </source>
</evidence>
<keyword evidence="2" id="KW-1185">Reference proteome</keyword>
<reference evidence="2" key="1">
    <citation type="journal article" date="2019" name="Int. J. Syst. Evol. Microbiol.">
        <title>The Global Catalogue of Microorganisms (GCM) 10K type strain sequencing project: providing services to taxonomists for standard genome sequencing and annotation.</title>
        <authorList>
            <consortium name="The Broad Institute Genomics Platform"/>
            <consortium name="The Broad Institute Genome Sequencing Center for Infectious Disease"/>
            <person name="Wu L."/>
            <person name="Ma J."/>
        </authorList>
    </citation>
    <scope>NUCLEOTIDE SEQUENCE [LARGE SCALE GENOMIC DNA]</scope>
    <source>
        <strain evidence="2">DT28</strain>
    </source>
</reference>
<comment type="caution">
    <text evidence="1">The sequence shown here is derived from an EMBL/GenBank/DDBJ whole genome shotgun (WGS) entry which is preliminary data.</text>
</comment>
<organism evidence="1 2">
    <name type="scientific">Rheinheimera marina</name>
    <dbReference type="NCBI Taxonomy" id="1774958"/>
    <lineage>
        <taxon>Bacteria</taxon>
        <taxon>Pseudomonadati</taxon>
        <taxon>Pseudomonadota</taxon>
        <taxon>Gammaproteobacteria</taxon>
        <taxon>Chromatiales</taxon>
        <taxon>Chromatiaceae</taxon>
        <taxon>Rheinheimera</taxon>
    </lineage>
</organism>
<evidence type="ECO:0000313" key="2">
    <source>
        <dbReference type="Proteomes" id="UP001595962"/>
    </source>
</evidence>
<dbReference type="RefSeq" id="WP_377332063.1">
    <property type="nucleotide sequence ID" value="NZ_JBHSGB010000005.1"/>
</dbReference>
<name>A0ABV9JIT1_9GAMM</name>
<protein>
    <submittedName>
        <fullName evidence="1">Uncharacterized protein</fullName>
    </submittedName>
</protein>
<proteinExistence type="predicted"/>
<accession>A0ABV9JIT1</accession>
<dbReference type="Proteomes" id="UP001595962">
    <property type="component" value="Unassembled WGS sequence"/>
</dbReference>
<gene>
    <name evidence="1" type="ORF">ACFO3I_04355</name>
</gene>
<sequence>MEFDANRPIRNGNDEKLALEHQAARYFMRAYQRRFAVKMQHIWHNEPAKPDVSCYLGGQKLDLEIAHLYGSEAEAMQFLGRPLSATTLHELVVLQQTEVADRLLTALRRLIRSKANKSYDSRRVWLVIRNTHPQWQADELTFCPAKVAVPAGHPFEQIWLLPDLTAESGLVRLWPQ</sequence>
<dbReference type="EMBL" id="JBHSGB010000005">
    <property type="protein sequence ID" value="MFC4654256.1"/>
    <property type="molecule type" value="Genomic_DNA"/>
</dbReference>